<organism evidence="1 2">
    <name type="scientific">Sphaerodactylus townsendi</name>
    <dbReference type="NCBI Taxonomy" id="933632"/>
    <lineage>
        <taxon>Eukaryota</taxon>
        <taxon>Metazoa</taxon>
        <taxon>Chordata</taxon>
        <taxon>Craniata</taxon>
        <taxon>Vertebrata</taxon>
        <taxon>Euteleostomi</taxon>
        <taxon>Lepidosauria</taxon>
        <taxon>Squamata</taxon>
        <taxon>Bifurcata</taxon>
        <taxon>Gekkota</taxon>
        <taxon>Sphaerodactylidae</taxon>
        <taxon>Sphaerodactylus</taxon>
    </lineage>
</organism>
<proteinExistence type="predicted"/>
<evidence type="ECO:0000313" key="1">
    <source>
        <dbReference type="EMBL" id="KAH8004045.1"/>
    </source>
</evidence>
<gene>
    <name evidence="1" type="ORF">K3G42_002200</name>
</gene>
<comment type="caution">
    <text evidence="1">The sequence shown here is derived from an EMBL/GenBank/DDBJ whole genome shotgun (WGS) entry which is preliminary data.</text>
</comment>
<sequence length="263" mass="28862">MLKAERLRGELLPYSRERFYEKILATHQGMGDSVVNPLSAYTLIKRLQVDWLNVVYSAEASQNSQACLPAPWPPSPLLLRPAGCSWHSRTKEAVFSGASALKSSYQKMEKSLPAFEDLEGAARAVMRLQDVYALSVQGLARGKFQKVSGAPLLDIYSPGQDFSLSADDCFSIGKVAYDMEDHYHSIAWLEEAVSLFRVSYGSWNTEDEGSLEDALDHLAFSYFKVSRAVGLPALGSSFLGTTSGQSPGRASSTLLCFSLNARK</sequence>
<protein>
    <submittedName>
        <fullName evidence="1">Uncharacterized protein</fullName>
    </submittedName>
</protein>
<dbReference type="EMBL" id="CM037617">
    <property type="protein sequence ID" value="KAH8004045.1"/>
    <property type="molecule type" value="Genomic_DNA"/>
</dbReference>
<dbReference type="Proteomes" id="UP000827872">
    <property type="component" value="Linkage Group LG04"/>
</dbReference>
<reference evidence="1" key="1">
    <citation type="submission" date="2021-08" db="EMBL/GenBank/DDBJ databases">
        <title>The first chromosome-level gecko genome reveals the dynamic sex chromosomes of Neotropical dwarf geckos (Sphaerodactylidae: Sphaerodactylus).</title>
        <authorList>
            <person name="Pinto B.J."/>
            <person name="Keating S.E."/>
            <person name="Gamble T."/>
        </authorList>
    </citation>
    <scope>NUCLEOTIDE SEQUENCE</scope>
    <source>
        <strain evidence="1">TG3544</strain>
    </source>
</reference>
<name>A0ACB8FGM6_9SAUR</name>
<evidence type="ECO:0000313" key="2">
    <source>
        <dbReference type="Proteomes" id="UP000827872"/>
    </source>
</evidence>
<keyword evidence="2" id="KW-1185">Reference proteome</keyword>
<accession>A0ACB8FGM6</accession>